<dbReference type="PANTHER" id="PTHR14859">
    <property type="entry name" value="CALCOFLUOR WHITE HYPERSENSITIVE PROTEIN PRECURSOR"/>
    <property type="match status" value="1"/>
</dbReference>
<dbReference type="InterPro" id="IPR036691">
    <property type="entry name" value="Endo/exonu/phosph_ase_sf"/>
</dbReference>
<name>A0ABQ5QLK1_9ACTN</name>
<dbReference type="SUPFAM" id="SSF56219">
    <property type="entry name" value="DNase I-like"/>
    <property type="match status" value="1"/>
</dbReference>
<dbReference type="InterPro" id="IPR005135">
    <property type="entry name" value="Endo/exonuclease/phosphatase"/>
</dbReference>
<evidence type="ECO:0000259" key="1">
    <source>
        <dbReference type="Pfam" id="PF03372"/>
    </source>
</evidence>
<accession>A0ABQ5QLK1</accession>
<keyword evidence="3" id="KW-1185">Reference proteome</keyword>
<sequence length="357" mass="39536">MGAMAIRIATFNANNLFSRWSFQTELPRTVDQKKLTTLKATNGAAETVADHAATTDEPASAPDVVEVTLPDGTELSGVLRTFRGKLVRGKDPKARDWIARRIRALDADVLCLQEVEDQNALDVFHRDALVPLGIRYPFRMVVEGNDPRRIDVAICSKLPITRVSSWRFWPDPTGDAVFGRDLLQAEITAPDGKPLRVFVNHLKSNFIADEFRLTPAQVEKERGEIAERRTLQAKAIRTILRRQRLETRIVLTGDMNDAPDAPTLSPLADLGLTEQISGGTTMAGPNRKGVLVDDAFGNLSDHMWTNRHRAKGQVSFNLYDQIWTSPDLTVAAAHVMRRTLIGGDGSDHDPACVDVEL</sequence>
<comment type="caution">
    <text evidence="2">The sequence shown here is derived from an EMBL/GenBank/DDBJ whole genome shotgun (WGS) entry which is preliminary data.</text>
</comment>
<dbReference type="Gene3D" id="3.60.10.10">
    <property type="entry name" value="Endonuclease/exonuclease/phosphatase"/>
    <property type="match status" value="1"/>
</dbReference>
<gene>
    <name evidence="2" type="ORF">Pa4123_08480</name>
</gene>
<organism evidence="2 3">
    <name type="scientific">Phytohabitans aurantiacus</name>
    <dbReference type="NCBI Taxonomy" id="3016789"/>
    <lineage>
        <taxon>Bacteria</taxon>
        <taxon>Bacillati</taxon>
        <taxon>Actinomycetota</taxon>
        <taxon>Actinomycetes</taxon>
        <taxon>Micromonosporales</taxon>
        <taxon>Micromonosporaceae</taxon>
    </lineage>
</organism>
<dbReference type="EMBL" id="BSDI01000003">
    <property type="protein sequence ID" value="GLH95576.1"/>
    <property type="molecule type" value="Genomic_DNA"/>
</dbReference>
<dbReference type="InterPro" id="IPR051916">
    <property type="entry name" value="GPI-anchor_lipid_remodeler"/>
</dbReference>
<proteinExistence type="predicted"/>
<reference evidence="2" key="1">
    <citation type="submission" date="2022-12" db="EMBL/GenBank/DDBJ databases">
        <title>New Phytohabitans aurantiacus sp. RD004123 nov., an actinomycete isolated from soil.</title>
        <authorList>
            <person name="Triningsih D.W."/>
            <person name="Harunari E."/>
            <person name="Igarashi Y."/>
        </authorList>
    </citation>
    <scope>NUCLEOTIDE SEQUENCE</scope>
    <source>
        <strain evidence="2">RD004123</strain>
    </source>
</reference>
<feature type="domain" description="Endonuclease/exonuclease/phosphatase" evidence="1">
    <location>
        <begin position="98"/>
        <end position="348"/>
    </location>
</feature>
<protein>
    <recommendedName>
        <fullName evidence="1">Endonuclease/exonuclease/phosphatase domain-containing protein</fullName>
    </recommendedName>
</protein>
<evidence type="ECO:0000313" key="3">
    <source>
        <dbReference type="Proteomes" id="UP001144280"/>
    </source>
</evidence>
<dbReference type="PANTHER" id="PTHR14859:SF15">
    <property type="entry name" value="ENDONUCLEASE_EXONUCLEASE_PHOSPHATASE DOMAIN-CONTAINING PROTEIN"/>
    <property type="match status" value="1"/>
</dbReference>
<dbReference type="Pfam" id="PF03372">
    <property type="entry name" value="Exo_endo_phos"/>
    <property type="match status" value="1"/>
</dbReference>
<evidence type="ECO:0000313" key="2">
    <source>
        <dbReference type="EMBL" id="GLH95576.1"/>
    </source>
</evidence>
<dbReference type="Proteomes" id="UP001144280">
    <property type="component" value="Unassembled WGS sequence"/>
</dbReference>